<organism evidence="2">
    <name type="scientific">Capitella teleta</name>
    <name type="common">Polychaete worm</name>
    <dbReference type="NCBI Taxonomy" id="283909"/>
    <lineage>
        <taxon>Eukaryota</taxon>
        <taxon>Metazoa</taxon>
        <taxon>Spiralia</taxon>
        <taxon>Lophotrochozoa</taxon>
        <taxon>Annelida</taxon>
        <taxon>Polychaeta</taxon>
        <taxon>Sedentaria</taxon>
        <taxon>Scolecida</taxon>
        <taxon>Capitellidae</taxon>
        <taxon>Capitella</taxon>
    </lineage>
</organism>
<evidence type="ECO:0000256" key="1">
    <source>
        <dbReference type="SAM" id="MobiDB-lite"/>
    </source>
</evidence>
<dbReference type="STRING" id="283909.R7VJU2"/>
<sequence>MAPTSKYPIMKWESEGGVADALRMYKQKMTLVCEDNEVTEPAAIARKIKIGLGDEGLRRLNASGLTEQQLQTPTAIWQFLERNLQYPIMKWESEGGVADALRMYKQKMTLVCEDNEVTEPAAIARKIKIGLGDEGLRRLNASGLTEQQLQTPTAIWQFLERNLQNIQRALLNMRATPLDSKIPSPAELLMGQRITTSLPYHDTPYPLDEEIRQHLQEKRESQKINHDQRAGPELPPLHAGQAVSVMDTRTSTWEDGSVKKLTNKPHSYIVETPRGTLRRNRKHLREAPQAHVPSTSMTSANGKVDDHLSTPSVEPSSAVTDQAAQTTAETKADTPSPGQFVTRSCRTSKPPQRVTYEH</sequence>
<protein>
    <submittedName>
        <fullName evidence="2 3">Uncharacterized protein</fullName>
    </submittedName>
</protein>
<feature type="compositionally biased region" description="Polar residues" evidence="1">
    <location>
        <begin position="292"/>
        <end position="301"/>
    </location>
</feature>
<reference evidence="4" key="1">
    <citation type="submission" date="2012-12" db="EMBL/GenBank/DDBJ databases">
        <authorList>
            <person name="Hellsten U."/>
            <person name="Grimwood J."/>
            <person name="Chapman J.A."/>
            <person name="Shapiro H."/>
            <person name="Aerts A."/>
            <person name="Otillar R.P."/>
            <person name="Terry A.Y."/>
            <person name="Boore J.L."/>
            <person name="Simakov O."/>
            <person name="Marletaz F."/>
            <person name="Cho S.-J."/>
            <person name="Edsinger-Gonzales E."/>
            <person name="Havlak P."/>
            <person name="Kuo D.-H."/>
            <person name="Larsson T."/>
            <person name="Lv J."/>
            <person name="Arendt D."/>
            <person name="Savage R."/>
            <person name="Osoegawa K."/>
            <person name="de Jong P."/>
            <person name="Lindberg D.R."/>
            <person name="Seaver E.C."/>
            <person name="Weisblat D.A."/>
            <person name="Putnam N.H."/>
            <person name="Grigoriev I.V."/>
            <person name="Rokhsar D.S."/>
        </authorList>
    </citation>
    <scope>NUCLEOTIDE SEQUENCE</scope>
    <source>
        <strain evidence="4">I ESC-2004</strain>
    </source>
</reference>
<dbReference type="EnsemblMetazoa" id="CapteT190814">
    <property type="protein sequence ID" value="CapteP190814"/>
    <property type="gene ID" value="CapteG190814"/>
</dbReference>
<dbReference type="PANTHER" id="PTHR33244:SF3">
    <property type="entry name" value="PEPTIDASE A2 DOMAIN-CONTAINING PROTEIN"/>
    <property type="match status" value="1"/>
</dbReference>
<feature type="compositionally biased region" description="Basic and acidic residues" evidence="1">
    <location>
        <begin position="218"/>
        <end position="230"/>
    </location>
</feature>
<dbReference type="EMBL" id="KB293270">
    <property type="protein sequence ID" value="ELU16190.1"/>
    <property type="molecule type" value="Genomic_DNA"/>
</dbReference>
<dbReference type="HOGENOM" id="CLU_066314_0_0_1"/>
<reference evidence="2 4" key="2">
    <citation type="journal article" date="2013" name="Nature">
        <title>Insights into bilaterian evolution from three spiralian genomes.</title>
        <authorList>
            <person name="Simakov O."/>
            <person name="Marletaz F."/>
            <person name="Cho S.J."/>
            <person name="Edsinger-Gonzales E."/>
            <person name="Havlak P."/>
            <person name="Hellsten U."/>
            <person name="Kuo D.H."/>
            <person name="Larsson T."/>
            <person name="Lv J."/>
            <person name="Arendt D."/>
            <person name="Savage R."/>
            <person name="Osoegawa K."/>
            <person name="de Jong P."/>
            <person name="Grimwood J."/>
            <person name="Chapman J.A."/>
            <person name="Shapiro H."/>
            <person name="Aerts A."/>
            <person name="Otillar R.P."/>
            <person name="Terry A.Y."/>
            <person name="Boore J.L."/>
            <person name="Grigoriev I.V."/>
            <person name="Lindberg D.R."/>
            <person name="Seaver E.C."/>
            <person name="Weisblat D.A."/>
            <person name="Putnam N.H."/>
            <person name="Rokhsar D.S."/>
        </authorList>
    </citation>
    <scope>NUCLEOTIDE SEQUENCE</scope>
    <source>
        <strain evidence="2 4">I ESC-2004</strain>
    </source>
</reference>
<dbReference type="PANTHER" id="PTHR33244">
    <property type="entry name" value="INTEGRASE CATALYTIC DOMAIN-CONTAINING PROTEIN-RELATED"/>
    <property type="match status" value="1"/>
</dbReference>
<accession>R7VJU2</accession>
<dbReference type="AlphaFoldDB" id="R7VJU2"/>
<name>R7VJU2_CAPTE</name>
<feature type="compositionally biased region" description="Polar residues" evidence="1">
    <location>
        <begin position="309"/>
        <end position="329"/>
    </location>
</feature>
<feature type="region of interest" description="Disordered" evidence="1">
    <location>
        <begin position="273"/>
        <end position="358"/>
    </location>
</feature>
<gene>
    <name evidence="2" type="ORF">CAPTEDRAFT_190814</name>
</gene>
<evidence type="ECO:0000313" key="2">
    <source>
        <dbReference type="EMBL" id="ELU16190.1"/>
    </source>
</evidence>
<feature type="compositionally biased region" description="Polar residues" evidence="1">
    <location>
        <begin position="336"/>
        <end position="350"/>
    </location>
</feature>
<keyword evidence="4" id="KW-1185">Reference proteome</keyword>
<evidence type="ECO:0000313" key="3">
    <source>
        <dbReference type="EnsemblMetazoa" id="CapteP190814"/>
    </source>
</evidence>
<reference evidence="3" key="3">
    <citation type="submission" date="2015-06" db="UniProtKB">
        <authorList>
            <consortium name="EnsemblMetazoa"/>
        </authorList>
    </citation>
    <scope>IDENTIFICATION</scope>
</reference>
<feature type="region of interest" description="Disordered" evidence="1">
    <location>
        <begin position="218"/>
        <end position="237"/>
    </location>
</feature>
<evidence type="ECO:0000313" key="4">
    <source>
        <dbReference type="Proteomes" id="UP000014760"/>
    </source>
</evidence>
<proteinExistence type="predicted"/>
<dbReference type="Proteomes" id="UP000014760">
    <property type="component" value="Unassembled WGS sequence"/>
</dbReference>
<dbReference type="EMBL" id="AMQN01017571">
    <property type="status" value="NOT_ANNOTATED_CDS"/>
    <property type="molecule type" value="Genomic_DNA"/>
</dbReference>